<dbReference type="InterPro" id="IPR052380">
    <property type="entry name" value="Viral_DNA_packaging_terminase"/>
</dbReference>
<dbReference type="PANTHER" id="PTHR39184:SF1">
    <property type="entry name" value="PBSX PHAGE TERMINASE LARGE SUBUNIT"/>
    <property type="match status" value="1"/>
</dbReference>
<organism evidence="3 4">
    <name type="scientific">Paenibacillus popilliae ATCC 14706</name>
    <dbReference type="NCBI Taxonomy" id="1212764"/>
    <lineage>
        <taxon>Bacteria</taxon>
        <taxon>Bacillati</taxon>
        <taxon>Bacillota</taxon>
        <taxon>Bacilli</taxon>
        <taxon>Bacillales</taxon>
        <taxon>Paenibacillaceae</taxon>
        <taxon>Paenibacillus</taxon>
    </lineage>
</organism>
<protein>
    <submittedName>
        <fullName evidence="3">Phage terminase</fullName>
    </submittedName>
</protein>
<comment type="caution">
    <text evidence="3">The sequence shown here is derived from an EMBL/GenBank/DDBJ whole genome shotgun (WGS) entry which is preliminary data.</text>
</comment>
<evidence type="ECO:0000259" key="2">
    <source>
        <dbReference type="Pfam" id="PF17288"/>
    </source>
</evidence>
<reference evidence="3 4" key="1">
    <citation type="submission" date="2012-10" db="EMBL/GenBank/DDBJ databases">
        <title>Draft Genome Sequence of Paenibacillus popilliae ATCC 14706T.</title>
        <authorList>
            <person name="Iiyama K."/>
            <person name="Mori K."/>
            <person name="Mon H."/>
            <person name="Chieda Y."/>
            <person name="Lee J.M."/>
            <person name="Kusakabe T."/>
            <person name="Tashiro K."/>
            <person name="Asano S."/>
            <person name="Yasunaga-Aoki C."/>
            <person name="Shimizu S."/>
        </authorList>
    </citation>
    <scope>NUCLEOTIDE SEQUENCE [LARGE SCALE GENOMIC DNA]</scope>
    <source>
        <strain evidence="3 4">ATCC 14706</strain>
    </source>
</reference>
<dbReference type="Gene3D" id="3.40.50.300">
    <property type="entry name" value="P-loop containing nucleotide triphosphate hydrolases"/>
    <property type="match status" value="1"/>
</dbReference>
<dbReference type="OrthoDB" id="9768556at2"/>
<dbReference type="EMBL" id="BALG01000187">
    <property type="protein sequence ID" value="GAC43332.1"/>
    <property type="molecule type" value="Genomic_DNA"/>
</dbReference>
<dbReference type="NCBIfam" id="TIGR01547">
    <property type="entry name" value="phage_term_2"/>
    <property type="match status" value="1"/>
</dbReference>
<dbReference type="Proteomes" id="UP000029453">
    <property type="component" value="Unassembled WGS sequence"/>
</dbReference>
<dbReference type="InterPro" id="IPR035412">
    <property type="entry name" value="Terminase_L_N"/>
</dbReference>
<dbReference type="Pfam" id="PF17288">
    <property type="entry name" value="Terminase_3C"/>
    <property type="match status" value="1"/>
</dbReference>
<name>M9LBP8_PAEPP</name>
<dbReference type="AlphaFoldDB" id="M9LBP8"/>
<feature type="domain" description="Phage terminase large subunit N-terminal" evidence="1">
    <location>
        <begin position="30"/>
        <end position="228"/>
    </location>
</feature>
<dbReference type="InterPro" id="IPR035413">
    <property type="entry name" value="Terminase_L_C"/>
</dbReference>
<dbReference type="InterPro" id="IPR027417">
    <property type="entry name" value="P-loop_NTPase"/>
</dbReference>
<feature type="domain" description="Phage terminase large subunit C-terminal" evidence="2">
    <location>
        <begin position="261"/>
        <end position="404"/>
    </location>
</feature>
<dbReference type="InterPro" id="IPR006437">
    <property type="entry name" value="Phage_terminase_lsu"/>
</dbReference>
<dbReference type="RefSeq" id="WP_006286954.1">
    <property type="nucleotide sequence ID" value="NZ_BALG01000187.1"/>
</dbReference>
<dbReference type="PANTHER" id="PTHR39184">
    <property type="match status" value="1"/>
</dbReference>
<sequence>MIKVPLSNLIAPSFYDIHHALKEDLYTHYWLKGGRGSTKSSFISMEIILGMMRDPDANGVALRKVKETLRESVFEQLAWAIEKLSVSHLWDIPKAKLELTYLPTGQKILFRGADSPKKIKSAKVSKGYFKYVWFEEVDEFDGMEAIRTINQTLLRGGQTFTVFYSYNPPKSQRNWVNAEVTEQRNDRLVHHSTYLTVSRQWLGEQFFIEAEHLLATKPDNYKHEYLGEVTGTGGEVFTNLTFRQITDDEIRIFDRIRRGVDFGYAKDPFHYGVMHFDKTRRRLYIFHEHHKVQFSNKKAAEHIKEENKQNGQVIGDSAEPKSIAEIKSYGVRIKGAKKGPDSVDYGIKFLQDLEEIIIDPVRCPNTKREFYGYELTPDGNGGFKAEYPDKDNHSIDATRYALEDDMKQASISVLK</sequence>
<keyword evidence="4" id="KW-1185">Reference proteome</keyword>
<proteinExistence type="predicted"/>
<gene>
    <name evidence="3" type="ORF">PPOP_2699</name>
</gene>
<dbReference type="Pfam" id="PF04466">
    <property type="entry name" value="Terminase_3"/>
    <property type="match status" value="1"/>
</dbReference>
<evidence type="ECO:0000313" key="3">
    <source>
        <dbReference type="EMBL" id="GAC43332.1"/>
    </source>
</evidence>
<dbReference type="Gene3D" id="3.30.420.280">
    <property type="match status" value="1"/>
</dbReference>
<evidence type="ECO:0000259" key="1">
    <source>
        <dbReference type="Pfam" id="PF04466"/>
    </source>
</evidence>
<evidence type="ECO:0000313" key="4">
    <source>
        <dbReference type="Proteomes" id="UP000029453"/>
    </source>
</evidence>
<accession>M9LBP8</accession>